<dbReference type="STRING" id="78915.A0A4V1IWP0"/>
<gene>
    <name evidence="4" type="ORF">THASP1DRAFT_29961</name>
</gene>
<dbReference type="SUPFAM" id="SSF52540">
    <property type="entry name" value="P-loop containing nucleoside triphosphate hydrolases"/>
    <property type="match status" value="1"/>
</dbReference>
<dbReference type="GO" id="GO:0140664">
    <property type="term" value="F:ATP-dependent DNA damage sensor activity"/>
    <property type="evidence" value="ECO:0007669"/>
    <property type="project" value="InterPro"/>
</dbReference>
<dbReference type="OrthoDB" id="336321at2759"/>
<evidence type="ECO:0000313" key="5">
    <source>
        <dbReference type="Proteomes" id="UP000271241"/>
    </source>
</evidence>
<name>A0A4V1IWP0_9FUNG</name>
<reference evidence="5" key="1">
    <citation type="journal article" date="2018" name="Nat. Microbiol.">
        <title>Leveraging single-cell genomics to expand the fungal tree of life.</title>
        <authorList>
            <person name="Ahrendt S.R."/>
            <person name="Quandt C.A."/>
            <person name="Ciobanu D."/>
            <person name="Clum A."/>
            <person name="Salamov A."/>
            <person name="Andreopoulos B."/>
            <person name="Cheng J.F."/>
            <person name="Woyke T."/>
            <person name="Pelin A."/>
            <person name="Henrissat B."/>
            <person name="Reynolds N.K."/>
            <person name="Benny G.L."/>
            <person name="Smith M.E."/>
            <person name="James T.Y."/>
            <person name="Grigoriev I.V."/>
        </authorList>
    </citation>
    <scope>NUCLEOTIDE SEQUENCE [LARGE SCALE GENOMIC DNA]</scope>
    <source>
        <strain evidence="5">RSA 1356</strain>
    </source>
</reference>
<dbReference type="InterPro" id="IPR003593">
    <property type="entry name" value="AAA+_ATPase"/>
</dbReference>
<dbReference type="GO" id="GO:0003697">
    <property type="term" value="F:single-stranded DNA binding"/>
    <property type="evidence" value="ECO:0007669"/>
    <property type="project" value="TreeGrafter"/>
</dbReference>
<dbReference type="GO" id="GO:0005524">
    <property type="term" value="F:ATP binding"/>
    <property type="evidence" value="ECO:0007669"/>
    <property type="project" value="InterPro"/>
</dbReference>
<dbReference type="Gene3D" id="3.40.50.300">
    <property type="entry name" value="P-loop containing nucleotide triphosphate hydrolases"/>
    <property type="match status" value="1"/>
</dbReference>
<dbReference type="SMART" id="SM00382">
    <property type="entry name" value="AAA"/>
    <property type="match status" value="1"/>
</dbReference>
<dbReference type="InterPro" id="IPR027417">
    <property type="entry name" value="P-loop_NTPase"/>
</dbReference>
<dbReference type="GO" id="GO:0033063">
    <property type="term" value="C:Rad51B-Rad51C-Rad51D-XRCC2 complex"/>
    <property type="evidence" value="ECO:0007669"/>
    <property type="project" value="TreeGrafter"/>
</dbReference>
<dbReference type="GO" id="GO:0016787">
    <property type="term" value="F:hydrolase activity"/>
    <property type="evidence" value="ECO:0007669"/>
    <property type="project" value="UniProtKB-KW"/>
</dbReference>
<protein>
    <submittedName>
        <fullName evidence="4">P-loop containing nucleoside triphosphate hydrolase protein</fullName>
    </submittedName>
</protein>
<feature type="domain" description="RecA family profile 1" evidence="3">
    <location>
        <begin position="79"/>
        <end position="262"/>
    </location>
</feature>
<sequence>MCRQAGATLKRLCSLIASSLARESAVRDLLLADALPLGQQTGLSVATLEATRSRIACSDGVGVPLQTAGELAAAADAQAHPQLPTGYASVDQLLGGGLLRGQVTELYGPAGAGKTQIAFNALAETLVRDAAATAVYLDTGGSFSARRVRDLVARKLASDDGDITARTHAALMRLRVVPCDDAFALMTCVDALYLAATGGEDDSQSTRSAPALIVVDSVSTAIASLLSNASRQGHLIMASLARALLDLAREATAAVLVLNGTVRDYEDATPAVGTGPAPDLITDPPPPSPLPLVAHRQRRAPSSLHAGTLNALASNLRRRHVSDRRALAERHWCFF</sequence>
<evidence type="ECO:0000256" key="1">
    <source>
        <dbReference type="ARBA" id="ARBA00004123"/>
    </source>
</evidence>
<organism evidence="4 5">
    <name type="scientific">Thamnocephalis sphaerospora</name>
    <dbReference type="NCBI Taxonomy" id="78915"/>
    <lineage>
        <taxon>Eukaryota</taxon>
        <taxon>Fungi</taxon>
        <taxon>Fungi incertae sedis</taxon>
        <taxon>Zoopagomycota</taxon>
        <taxon>Zoopagomycotina</taxon>
        <taxon>Zoopagomycetes</taxon>
        <taxon>Zoopagales</taxon>
        <taxon>Sigmoideomycetaceae</taxon>
        <taxon>Thamnocephalis</taxon>
    </lineage>
</organism>
<dbReference type="GO" id="GO:0005815">
    <property type="term" value="C:microtubule organizing center"/>
    <property type="evidence" value="ECO:0007669"/>
    <property type="project" value="TreeGrafter"/>
</dbReference>
<dbReference type="GO" id="GO:0007131">
    <property type="term" value="P:reciprocal meiotic recombination"/>
    <property type="evidence" value="ECO:0007669"/>
    <property type="project" value="TreeGrafter"/>
</dbReference>
<keyword evidence="2" id="KW-0539">Nucleus</keyword>
<proteinExistence type="predicted"/>
<dbReference type="AlphaFoldDB" id="A0A4V1IWP0"/>
<dbReference type="Pfam" id="PF08423">
    <property type="entry name" value="Rad51"/>
    <property type="match status" value="1"/>
</dbReference>
<dbReference type="GO" id="GO:0005657">
    <property type="term" value="C:replication fork"/>
    <property type="evidence" value="ECO:0007669"/>
    <property type="project" value="TreeGrafter"/>
</dbReference>
<dbReference type="PROSITE" id="PS50162">
    <property type="entry name" value="RECA_2"/>
    <property type="match status" value="1"/>
</dbReference>
<accession>A0A4V1IWP0</accession>
<dbReference type="GO" id="GO:0042148">
    <property type="term" value="P:DNA strand invasion"/>
    <property type="evidence" value="ECO:0007669"/>
    <property type="project" value="TreeGrafter"/>
</dbReference>
<evidence type="ECO:0000256" key="2">
    <source>
        <dbReference type="ARBA" id="ARBA00023242"/>
    </source>
</evidence>
<dbReference type="InterPro" id="IPR051988">
    <property type="entry name" value="HRR_RAD51_Paralog"/>
</dbReference>
<dbReference type="PANTHER" id="PTHR46457:SF1">
    <property type="entry name" value="DNA REPAIR PROTEIN RAD51 HOMOLOG 4"/>
    <property type="match status" value="1"/>
</dbReference>
<evidence type="ECO:0000259" key="3">
    <source>
        <dbReference type="PROSITE" id="PS50162"/>
    </source>
</evidence>
<dbReference type="InterPro" id="IPR020588">
    <property type="entry name" value="RecA_ATP-bd"/>
</dbReference>
<evidence type="ECO:0000313" key="4">
    <source>
        <dbReference type="EMBL" id="RKP08229.1"/>
    </source>
</evidence>
<dbReference type="PANTHER" id="PTHR46457">
    <property type="entry name" value="DNA REPAIR PROTEIN RAD51 HOMOLOG 4"/>
    <property type="match status" value="1"/>
</dbReference>
<keyword evidence="5" id="KW-1185">Reference proteome</keyword>
<dbReference type="GO" id="GO:0000724">
    <property type="term" value="P:double-strand break repair via homologous recombination"/>
    <property type="evidence" value="ECO:0007669"/>
    <property type="project" value="TreeGrafter"/>
</dbReference>
<dbReference type="GO" id="GO:0000400">
    <property type="term" value="F:four-way junction DNA binding"/>
    <property type="evidence" value="ECO:0007669"/>
    <property type="project" value="TreeGrafter"/>
</dbReference>
<dbReference type="EMBL" id="KZ992623">
    <property type="protein sequence ID" value="RKP08229.1"/>
    <property type="molecule type" value="Genomic_DNA"/>
</dbReference>
<dbReference type="Proteomes" id="UP000271241">
    <property type="component" value="Unassembled WGS sequence"/>
</dbReference>
<keyword evidence="4" id="KW-0378">Hydrolase</keyword>
<comment type="subcellular location">
    <subcellularLocation>
        <location evidence="1">Nucleus</location>
    </subcellularLocation>
</comment>
<dbReference type="GO" id="GO:0000723">
    <property type="term" value="P:telomere maintenance"/>
    <property type="evidence" value="ECO:0007669"/>
    <property type="project" value="TreeGrafter"/>
</dbReference>
<dbReference type="InterPro" id="IPR013632">
    <property type="entry name" value="Rad51_C"/>
</dbReference>